<evidence type="ECO:0000256" key="5">
    <source>
        <dbReference type="SAM" id="Phobius"/>
    </source>
</evidence>
<gene>
    <name evidence="6" type="ORF">FYJ66_03815</name>
</gene>
<dbReference type="EMBL" id="VUNB01000003">
    <property type="protein sequence ID" value="MST68717.1"/>
    <property type="molecule type" value="Genomic_DNA"/>
</dbReference>
<name>A0A6A8MBG6_9FIRM</name>
<protein>
    <submittedName>
        <fullName evidence="6">CvpA family protein</fullName>
    </submittedName>
</protein>
<comment type="subcellular location">
    <subcellularLocation>
        <location evidence="1">Membrane</location>
        <topology evidence="1">Multi-pass membrane protein</topology>
    </subcellularLocation>
</comment>
<evidence type="ECO:0000256" key="4">
    <source>
        <dbReference type="ARBA" id="ARBA00023136"/>
    </source>
</evidence>
<dbReference type="InterPro" id="IPR003825">
    <property type="entry name" value="Colicin-V_CvpA"/>
</dbReference>
<evidence type="ECO:0000256" key="1">
    <source>
        <dbReference type="ARBA" id="ARBA00004141"/>
    </source>
</evidence>
<proteinExistence type="predicted"/>
<dbReference type="GO" id="GO:0009403">
    <property type="term" value="P:toxin biosynthetic process"/>
    <property type="evidence" value="ECO:0007669"/>
    <property type="project" value="InterPro"/>
</dbReference>
<feature type="transmembrane region" description="Helical" evidence="5">
    <location>
        <begin position="38"/>
        <end position="58"/>
    </location>
</feature>
<keyword evidence="4 5" id="KW-0472">Membrane</keyword>
<evidence type="ECO:0000256" key="2">
    <source>
        <dbReference type="ARBA" id="ARBA00022692"/>
    </source>
</evidence>
<sequence>MIKPTSVLLRKKGLLMALDIIVVSIFIISTVRGRRRGFAQTIIKLLAWTAALVLGVAFTKDVAEILMSTPFSTDINNHLTEMTASGTFDISQYVPDFIGGIITSLGVTEPSQDTLHFTNAILNVTAFLLIVGATWLAAAFLIHKMAKKRKTKTVIGRVDSSVGMLLGAVKGVILVFLFLALMFPLAGVLMPENLHSINESLNNSYLAGYLYNINPLIRFIRDLPF</sequence>
<organism evidence="6">
    <name type="scientific">Baileyella intestinalis</name>
    <dbReference type="NCBI Taxonomy" id="2606709"/>
    <lineage>
        <taxon>Bacteria</taxon>
        <taxon>Bacillati</taxon>
        <taxon>Bacillota</taxon>
        <taxon>Clostridia</taxon>
        <taxon>Peptostreptococcales</taxon>
        <taxon>Anaerovoracaceae</taxon>
        <taxon>Baileyella</taxon>
    </lineage>
</organism>
<evidence type="ECO:0000256" key="3">
    <source>
        <dbReference type="ARBA" id="ARBA00022989"/>
    </source>
</evidence>
<dbReference type="PANTHER" id="PTHR37306">
    <property type="entry name" value="COLICIN V PRODUCTION PROTEIN"/>
    <property type="match status" value="1"/>
</dbReference>
<reference evidence="6" key="1">
    <citation type="submission" date="2019-09" db="EMBL/GenBank/DDBJ databases">
        <title>In-depth cultivation of the pig gut microbiome towards novel bacterial diversity and tailored functional studies.</title>
        <authorList>
            <person name="Wylensek D."/>
            <person name="Hitch T.C.A."/>
            <person name="Clavel T."/>
        </authorList>
    </citation>
    <scope>NUCLEOTIDE SEQUENCE</scope>
    <source>
        <strain evidence="6">RF-744-FAT-WT-3</strain>
    </source>
</reference>
<feature type="transmembrane region" description="Helical" evidence="5">
    <location>
        <begin position="162"/>
        <end position="186"/>
    </location>
</feature>
<accession>A0A6A8MBG6</accession>
<keyword evidence="2 5" id="KW-0812">Transmembrane</keyword>
<dbReference type="Pfam" id="PF02674">
    <property type="entry name" value="Colicin_V"/>
    <property type="match status" value="1"/>
</dbReference>
<dbReference type="AlphaFoldDB" id="A0A6A8MBG6"/>
<feature type="transmembrane region" description="Helical" evidence="5">
    <location>
        <begin position="13"/>
        <end position="31"/>
    </location>
</feature>
<keyword evidence="3 5" id="KW-1133">Transmembrane helix</keyword>
<feature type="transmembrane region" description="Helical" evidence="5">
    <location>
        <begin position="120"/>
        <end position="142"/>
    </location>
</feature>
<evidence type="ECO:0000313" key="6">
    <source>
        <dbReference type="EMBL" id="MST68717.1"/>
    </source>
</evidence>
<comment type="caution">
    <text evidence="6">The sequence shown here is derived from an EMBL/GenBank/DDBJ whole genome shotgun (WGS) entry which is preliminary data.</text>
</comment>
<dbReference type="GO" id="GO:0016020">
    <property type="term" value="C:membrane"/>
    <property type="evidence" value="ECO:0007669"/>
    <property type="project" value="UniProtKB-SubCell"/>
</dbReference>
<dbReference type="PANTHER" id="PTHR37306:SF1">
    <property type="entry name" value="COLICIN V PRODUCTION PROTEIN"/>
    <property type="match status" value="1"/>
</dbReference>